<accession>A0A2M4DDJ0</accession>
<evidence type="ECO:0000313" key="2">
    <source>
        <dbReference type="EMBL" id="MBW75653.1"/>
    </source>
</evidence>
<reference evidence="2" key="1">
    <citation type="submission" date="2018-01" db="EMBL/GenBank/DDBJ databases">
        <title>An insight into the sialome of Amazonian anophelines.</title>
        <authorList>
            <person name="Ribeiro J.M."/>
            <person name="Scarpassa V."/>
            <person name="Calvo E."/>
        </authorList>
    </citation>
    <scope>NUCLEOTIDE SEQUENCE</scope>
</reference>
<evidence type="ECO:0000256" key="1">
    <source>
        <dbReference type="SAM" id="SignalP"/>
    </source>
</evidence>
<keyword evidence="1" id="KW-0732">Signal</keyword>
<dbReference type="EMBL" id="GGFL01011475">
    <property type="protein sequence ID" value="MBW75653.1"/>
    <property type="molecule type" value="Transcribed_RNA"/>
</dbReference>
<name>A0A2M4DDJ0_ANODA</name>
<organism evidence="2">
    <name type="scientific">Anopheles darlingi</name>
    <name type="common">Mosquito</name>
    <dbReference type="NCBI Taxonomy" id="43151"/>
    <lineage>
        <taxon>Eukaryota</taxon>
        <taxon>Metazoa</taxon>
        <taxon>Ecdysozoa</taxon>
        <taxon>Arthropoda</taxon>
        <taxon>Hexapoda</taxon>
        <taxon>Insecta</taxon>
        <taxon>Pterygota</taxon>
        <taxon>Neoptera</taxon>
        <taxon>Endopterygota</taxon>
        <taxon>Diptera</taxon>
        <taxon>Nematocera</taxon>
        <taxon>Culicoidea</taxon>
        <taxon>Culicidae</taxon>
        <taxon>Anophelinae</taxon>
        <taxon>Anopheles</taxon>
    </lineage>
</organism>
<proteinExistence type="predicted"/>
<feature type="signal peptide" evidence="1">
    <location>
        <begin position="1"/>
        <end position="29"/>
    </location>
</feature>
<sequence>MFVGGSPLDLLCILAGSLMLRHWLTRCCCCCCSVKGFGGFGMLFGRSHLTVEPVACAQVPLGGWAWWT</sequence>
<dbReference type="AlphaFoldDB" id="A0A2M4DDJ0"/>
<feature type="chain" id="PRO_5014766489" evidence="1">
    <location>
        <begin position="30"/>
        <end position="68"/>
    </location>
</feature>
<protein>
    <submittedName>
        <fullName evidence="2">Putative secreted protein</fullName>
    </submittedName>
</protein>